<keyword evidence="3" id="KW-1185">Reference proteome</keyword>
<dbReference type="GO" id="GO:0005576">
    <property type="term" value="C:extracellular region"/>
    <property type="evidence" value="ECO:0007669"/>
    <property type="project" value="InterPro"/>
</dbReference>
<reference evidence="2 3" key="1">
    <citation type="journal article" date="2014" name="Proc. Natl. Acad. Sci. U.S.A.">
        <title>Trajectory and genomic determinants of fungal-pathogen speciation and host adaptation.</title>
        <authorList>
            <person name="Hu X."/>
            <person name="Xiao G."/>
            <person name="Zheng P."/>
            <person name="Shang Y."/>
            <person name="Su Y."/>
            <person name="Zhang X."/>
            <person name="Liu X."/>
            <person name="Zhan S."/>
            <person name="St Leger R.J."/>
            <person name="Wang C."/>
        </authorList>
    </citation>
    <scope>NUCLEOTIDE SEQUENCE [LARGE SCALE GENOMIC DNA]</scope>
    <source>
        <strain evidence="2 3">ARSEF 1941</strain>
    </source>
</reference>
<dbReference type="InterPro" id="IPR038903">
    <property type="entry name" value="Allergen_Asp_f_4"/>
</dbReference>
<dbReference type="GeneID" id="63742642"/>
<evidence type="ECO:0000313" key="3">
    <source>
        <dbReference type="Proteomes" id="UP000030816"/>
    </source>
</evidence>
<gene>
    <name evidence="2" type="ORF">MAM_08187</name>
</gene>
<dbReference type="AlphaFoldDB" id="A0A0B2WKC9"/>
<dbReference type="GO" id="GO:0019863">
    <property type="term" value="F:IgE binding"/>
    <property type="evidence" value="ECO:0007669"/>
    <property type="project" value="InterPro"/>
</dbReference>
<name>A0A0B2WKC9_METAS</name>
<dbReference type="HOGENOM" id="CLU_065393_0_0_1"/>
<dbReference type="STRING" id="1081103.A0A0B2WKC9"/>
<accession>A0A0B2WKC9</accession>
<dbReference type="OrthoDB" id="5320938at2759"/>
<comment type="caution">
    <text evidence="2">The sequence shown here is derived from an EMBL/GenBank/DDBJ whole genome shotgun (WGS) entry which is preliminary data.</text>
</comment>
<dbReference type="Proteomes" id="UP000030816">
    <property type="component" value="Unassembled WGS sequence"/>
</dbReference>
<protein>
    <submittedName>
        <fullName evidence="2">Putative effector 5</fullName>
    </submittedName>
</protein>
<dbReference type="RefSeq" id="XP_040674998.1">
    <property type="nucleotide sequence ID" value="XM_040826985.1"/>
</dbReference>
<dbReference type="Pfam" id="PF25312">
    <property type="entry name" value="Allergen_Asp_f_4"/>
    <property type="match status" value="1"/>
</dbReference>
<evidence type="ECO:0000313" key="2">
    <source>
        <dbReference type="EMBL" id="KHN93932.1"/>
    </source>
</evidence>
<feature type="chain" id="PRO_5002079232" evidence="1">
    <location>
        <begin position="20"/>
        <end position="256"/>
    </location>
</feature>
<dbReference type="EMBL" id="AZHE01000046">
    <property type="protein sequence ID" value="KHN93932.1"/>
    <property type="molecule type" value="Genomic_DNA"/>
</dbReference>
<feature type="signal peptide" evidence="1">
    <location>
        <begin position="1"/>
        <end position="19"/>
    </location>
</feature>
<sequence>MIPVTFIAAIAAFPSVVNSVATGFKSALERRGFDCGKPADGLTQDDCEYMSSIGMAGQGVNAKSPAPNINIWIGDQGPSKLIFTNAGSEPVIVIVWDFPKGDYQASFMNARRPKVSFSLPKHGDSVSVSMGNGVSGGWSALVNRKTRLSANGQIDNTWGEFTSGEHATVDISRLINMSGSHMVARTKGGCTTGMDKCVFLCKAGNTCWEAGSYILDKCGPGSQPGANYGVLNGNPEGGCQGWENGGHVNVELGKPA</sequence>
<evidence type="ECO:0000256" key="1">
    <source>
        <dbReference type="SAM" id="SignalP"/>
    </source>
</evidence>
<proteinExistence type="predicted"/>
<organism evidence="2 3">
    <name type="scientific">Metarhizium album (strain ARSEF 1941)</name>
    <dbReference type="NCBI Taxonomy" id="1081103"/>
    <lineage>
        <taxon>Eukaryota</taxon>
        <taxon>Fungi</taxon>
        <taxon>Dikarya</taxon>
        <taxon>Ascomycota</taxon>
        <taxon>Pezizomycotina</taxon>
        <taxon>Sordariomycetes</taxon>
        <taxon>Hypocreomycetidae</taxon>
        <taxon>Hypocreales</taxon>
        <taxon>Clavicipitaceae</taxon>
        <taxon>Metarhizium</taxon>
    </lineage>
</organism>
<keyword evidence="1" id="KW-0732">Signal</keyword>